<feature type="signal peptide" evidence="1">
    <location>
        <begin position="1"/>
        <end position="19"/>
    </location>
</feature>
<evidence type="ECO:0000313" key="3">
    <source>
        <dbReference type="Proteomes" id="UP001521184"/>
    </source>
</evidence>
<dbReference type="EMBL" id="JAKEKT020000011">
    <property type="protein sequence ID" value="KAL1647745.1"/>
    <property type="molecule type" value="Genomic_DNA"/>
</dbReference>
<dbReference type="Proteomes" id="UP001521184">
    <property type="component" value="Unassembled WGS sequence"/>
</dbReference>
<reference evidence="2 3" key="1">
    <citation type="journal article" date="2023" name="Plant Dis.">
        <title>First Report of Diplodia intermedia Causing Canker and Dieback Diseases on Apple Trees in Canada.</title>
        <authorList>
            <person name="Ellouze W."/>
            <person name="Ilyukhin E."/>
            <person name="Sulman M."/>
            <person name="Ali S."/>
        </authorList>
    </citation>
    <scope>NUCLEOTIDE SEQUENCE [LARGE SCALE GENOMIC DNA]</scope>
    <source>
        <strain evidence="2 3">M45-28</strain>
    </source>
</reference>
<sequence length="95" mass="10424">MSWFTFAFLRLRAAMGAIGSPTTTTAGPRAIGTAIQTTTRKSLVQQAPKLINQPKVLTCAPRPGNPVNPEYLAWQMGWEKFGEQPSPHQRLAPYA</sequence>
<protein>
    <submittedName>
        <fullName evidence="2">Uncharacterized protein</fullName>
    </submittedName>
</protein>
<organism evidence="2 3">
    <name type="scientific">Diplodia intermedia</name>
    <dbReference type="NCBI Taxonomy" id="856260"/>
    <lineage>
        <taxon>Eukaryota</taxon>
        <taxon>Fungi</taxon>
        <taxon>Dikarya</taxon>
        <taxon>Ascomycota</taxon>
        <taxon>Pezizomycotina</taxon>
        <taxon>Dothideomycetes</taxon>
        <taxon>Dothideomycetes incertae sedis</taxon>
        <taxon>Botryosphaeriales</taxon>
        <taxon>Botryosphaeriaceae</taxon>
        <taxon>Diplodia</taxon>
    </lineage>
</organism>
<keyword evidence="3" id="KW-1185">Reference proteome</keyword>
<gene>
    <name evidence="2" type="ORF">SLS58_002546</name>
</gene>
<accession>A0ABR3TZK4</accession>
<keyword evidence="1" id="KW-0732">Signal</keyword>
<name>A0ABR3TZK4_9PEZI</name>
<evidence type="ECO:0000313" key="2">
    <source>
        <dbReference type="EMBL" id="KAL1647745.1"/>
    </source>
</evidence>
<feature type="chain" id="PRO_5046894465" evidence="1">
    <location>
        <begin position="20"/>
        <end position="95"/>
    </location>
</feature>
<comment type="caution">
    <text evidence="2">The sequence shown here is derived from an EMBL/GenBank/DDBJ whole genome shotgun (WGS) entry which is preliminary data.</text>
</comment>
<proteinExistence type="predicted"/>
<evidence type="ECO:0000256" key="1">
    <source>
        <dbReference type="SAM" id="SignalP"/>
    </source>
</evidence>